<dbReference type="SUPFAM" id="SSF161098">
    <property type="entry name" value="MetI-like"/>
    <property type="match status" value="1"/>
</dbReference>
<comment type="similarity">
    <text evidence="7">Belongs to the binding-protein-dependent transport system permease family.</text>
</comment>
<keyword evidence="4 7" id="KW-0812">Transmembrane</keyword>
<accession>A0A1M5GPW3</accession>
<dbReference type="GO" id="GO:0055085">
    <property type="term" value="P:transmembrane transport"/>
    <property type="evidence" value="ECO:0007669"/>
    <property type="project" value="InterPro"/>
</dbReference>
<evidence type="ECO:0000256" key="2">
    <source>
        <dbReference type="ARBA" id="ARBA00022448"/>
    </source>
</evidence>
<dbReference type="Proteomes" id="UP000184159">
    <property type="component" value="Unassembled WGS sequence"/>
</dbReference>
<evidence type="ECO:0000256" key="1">
    <source>
        <dbReference type="ARBA" id="ARBA00004651"/>
    </source>
</evidence>
<feature type="transmembrane region" description="Helical" evidence="7">
    <location>
        <begin position="83"/>
        <end position="107"/>
    </location>
</feature>
<evidence type="ECO:0000256" key="7">
    <source>
        <dbReference type="RuleBase" id="RU363032"/>
    </source>
</evidence>
<feature type="transmembrane region" description="Helical" evidence="7">
    <location>
        <begin position="198"/>
        <end position="218"/>
    </location>
</feature>
<keyword evidence="5 7" id="KW-1133">Transmembrane helix</keyword>
<reference evidence="10" key="1">
    <citation type="submission" date="2016-11" db="EMBL/GenBank/DDBJ databases">
        <authorList>
            <person name="Varghese N."/>
            <person name="Submissions S."/>
        </authorList>
    </citation>
    <scope>NUCLEOTIDE SEQUENCE [LARGE SCALE GENOMIC DNA]</scope>
    <source>
        <strain evidence="10">DSM 21264</strain>
    </source>
</reference>
<evidence type="ECO:0000256" key="3">
    <source>
        <dbReference type="ARBA" id="ARBA00022475"/>
    </source>
</evidence>
<evidence type="ECO:0000313" key="9">
    <source>
        <dbReference type="EMBL" id="SHG05678.1"/>
    </source>
</evidence>
<dbReference type="AlphaFoldDB" id="A0A1M5GPW3"/>
<feature type="domain" description="ABC transmembrane type-1" evidence="8">
    <location>
        <begin position="76"/>
        <end position="256"/>
    </location>
</feature>
<dbReference type="PROSITE" id="PS50928">
    <property type="entry name" value="ABC_TM1"/>
    <property type="match status" value="1"/>
</dbReference>
<organism evidence="9 10">
    <name type="scientific">Vibrio gazogenes DSM 21264 = NBRC 103151</name>
    <dbReference type="NCBI Taxonomy" id="1123492"/>
    <lineage>
        <taxon>Bacteria</taxon>
        <taxon>Pseudomonadati</taxon>
        <taxon>Pseudomonadota</taxon>
        <taxon>Gammaproteobacteria</taxon>
        <taxon>Vibrionales</taxon>
        <taxon>Vibrionaceae</taxon>
        <taxon>Vibrio</taxon>
    </lineage>
</organism>
<feature type="transmembrane region" description="Helical" evidence="7">
    <location>
        <begin position="12"/>
        <end position="32"/>
    </location>
</feature>
<keyword evidence="3" id="KW-1003">Cell membrane</keyword>
<feature type="transmembrane region" description="Helical" evidence="7">
    <location>
        <begin position="238"/>
        <end position="256"/>
    </location>
</feature>
<dbReference type="Gene3D" id="1.10.3720.10">
    <property type="entry name" value="MetI-like"/>
    <property type="match status" value="1"/>
</dbReference>
<dbReference type="EMBL" id="FQUH01000026">
    <property type="protein sequence ID" value="SHG05678.1"/>
    <property type="molecule type" value="Genomic_DNA"/>
</dbReference>
<evidence type="ECO:0000256" key="5">
    <source>
        <dbReference type="ARBA" id="ARBA00022989"/>
    </source>
</evidence>
<dbReference type="GO" id="GO:0005886">
    <property type="term" value="C:plasma membrane"/>
    <property type="evidence" value="ECO:0007669"/>
    <property type="project" value="UniProtKB-SubCell"/>
</dbReference>
<evidence type="ECO:0000256" key="4">
    <source>
        <dbReference type="ARBA" id="ARBA00022692"/>
    </source>
</evidence>
<gene>
    <name evidence="9" type="ORF">SAMN02745781_03858</name>
</gene>
<evidence type="ECO:0000259" key="8">
    <source>
        <dbReference type="PROSITE" id="PS50928"/>
    </source>
</evidence>
<sequence>MTRLINRKPSPLLRLMLGTLPFMIVLIIYLVASDARLSVNPADKLLPSFSSFANAVERMAFTPSKRTGEYLMLNDTLASLQRLGIGVGLSAFIGLCFGVANGILPLFRSSLSPFVTTISLIPPMAILPILFIMLGLGELSKVTLIVIGICPIIIRDIQLKTQSLPEEQLIKAQTLGGNSWQIIVRVIVPQILPHLIDAVRLTLGSAWLFLIAAEAIVATEGLGYRIFLVRRYLSMDIILPYVLWITLLAFVMDWLLRQLSRRLSPWHHQTQGG</sequence>
<protein>
    <submittedName>
        <fullName evidence="9">NitT/TauT family transport system permease protein</fullName>
    </submittedName>
</protein>
<keyword evidence="10" id="KW-1185">Reference proteome</keyword>
<dbReference type="CDD" id="cd06261">
    <property type="entry name" value="TM_PBP2"/>
    <property type="match status" value="1"/>
</dbReference>
<dbReference type="RefSeq" id="WP_072963034.1">
    <property type="nucleotide sequence ID" value="NZ_FQUH01000026.1"/>
</dbReference>
<keyword evidence="2 7" id="KW-0813">Transport</keyword>
<dbReference type="InterPro" id="IPR000515">
    <property type="entry name" value="MetI-like"/>
</dbReference>
<evidence type="ECO:0000313" key="10">
    <source>
        <dbReference type="Proteomes" id="UP000184159"/>
    </source>
</evidence>
<dbReference type="InterPro" id="IPR035906">
    <property type="entry name" value="MetI-like_sf"/>
</dbReference>
<feature type="transmembrane region" description="Helical" evidence="7">
    <location>
        <begin position="114"/>
        <end position="136"/>
    </location>
</feature>
<comment type="subcellular location">
    <subcellularLocation>
        <location evidence="1 7">Cell membrane</location>
        <topology evidence="1 7">Multi-pass membrane protein</topology>
    </subcellularLocation>
</comment>
<evidence type="ECO:0000256" key="6">
    <source>
        <dbReference type="ARBA" id="ARBA00023136"/>
    </source>
</evidence>
<dbReference type="PANTHER" id="PTHR30151:SF0">
    <property type="entry name" value="ABC TRANSPORTER PERMEASE PROTEIN MJ0413-RELATED"/>
    <property type="match status" value="1"/>
</dbReference>
<keyword evidence="6 7" id="KW-0472">Membrane</keyword>
<name>A0A1M5GPW3_VIBGA</name>
<dbReference type="Pfam" id="PF00528">
    <property type="entry name" value="BPD_transp_1"/>
    <property type="match status" value="1"/>
</dbReference>
<dbReference type="PANTHER" id="PTHR30151">
    <property type="entry name" value="ALKANE SULFONATE ABC TRANSPORTER-RELATED, MEMBRANE SUBUNIT"/>
    <property type="match status" value="1"/>
</dbReference>
<proteinExistence type="inferred from homology"/>